<evidence type="ECO:0000259" key="1">
    <source>
        <dbReference type="PROSITE" id="PS50022"/>
    </source>
</evidence>
<feature type="domain" description="F5/8 type C" evidence="1">
    <location>
        <begin position="1"/>
        <end position="81"/>
    </location>
</feature>
<name>A0A6G0ZAV2_APHCR</name>
<protein>
    <recommendedName>
        <fullName evidence="1">F5/8 type C domain-containing protein</fullName>
    </recommendedName>
</protein>
<sequence length="81" mass="9487">MLVTVRTEREGGAWCPKEPVTREPTEWLEVNLHVVRVITSVETQGRFGNGQGQEFTEAFLIDYWRPKLGKWVRYRNITGHE</sequence>
<reference evidence="2 3" key="1">
    <citation type="submission" date="2019-08" db="EMBL/GenBank/DDBJ databases">
        <title>Whole genome of Aphis craccivora.</title>
        <authorList>
            <person name="Voronova N.V."/>
            <person name="Shulinski R.S."/>
            <person name="Bandarenka Y.V."/>
            <person name="Zhorov D.G."/>
            <person name="Warner D."/>
        </authorList>
    </citation>
    <scope>NUCLEOTIDE SEQUENCE [LARGE SCALE GENOMIC DNA]</scope>
    <source>
        <strain evidence="2">180601</strain>
        <tissue evidence="2">Whole Body</tissue>
    </source>
</reference>
<proteinExistence type="predicted"/>
<dbReference type="PROSITE" id="PS50022">
    <property type="entry name" value="FA58C_3"/>
    <property type="match status" value="1"/>
</dbReference>
<dbReference type="Pfam" id="PF00754">
    <property type="entry name" value="F5_F8_type_C"/>
    <property type="match status" value="1"/>
</dbReference>
<evidence type="ECO:0000313" key="2">
    <source>
        <dbReference type="EMBL" id="KAF0767749.1"/>
    </source>
</evidence>
<feature type="non-terminal residue" evidence="2">
    <location>
        <position position="81"/>
    </location>
</feature>
<dbReference type="Gene3D" id="2.60.120.260">
    <property type="entry name" value="Galactose-binding domain-like"/>
    <property type="match status" value="1"/>
</dbReference>
<comment type="caution">
    <text evidence="2">The sequence shown here is derived from an EMBL/GenBank/DDBJ whole genome shotgun (WGS) entry which is preliminary data.</text>
</comment>
<dbReference type="AlphaFoldDB" id="A0A6G0ZAV2"/>
<dbReference type="SUPFAM" id="SSF49785">
    <property type="entry name" value="Galactose-binding domain-like"/>
    <property type="match status" value="1"/>
</dbReference>
<gene>
    <name evidence="2" type="ORF">FWK35_00033113</name>
</gene>
<dbReference type="InterPro" id="IPR008979">
    <property type="entry name" value="Galactose-bd-like_sf"/>
</dbReference>
<dbReference type="OrthoDB" id="6071166at2759"/>
<dbReference type="PROSITE" id="PS01285">
    <property type="entry name" value="FA58C_1"/>
    <property type="match status" value="1"/>
</dbReference>
<organism evidence="2 3">
    <name type="scientific">Aphis craccivora</name>
    <name type="common">Cowpea aphid</name>
    <dbReference type="NCBI Taxonomy" id="307492"/>
    <lineage>
        <taxon>Eukaryota</taxon>
        <taxon>Metazoa</taxon>
        <taxon>Ecdysozoa</taxon>
        <taxon>Arthropoda</taxon>
        <taxon>Hexapoda</taxon>
        <taxon>Insecta</taxon>
        <taxon>Pterygota</taxon>
        <taxon>Neoptera</taxon>
        <taxon>Paraneoptera</taxon>
        <taxon>Hemiptera</taxon>
        <taxon>Sternorrhyncha</taxon>
        <taxon>Aphidomorpha</taxon>
        <taxon>Aphidoidea</taxon>
        <taxon>Aphididae</taxon>
        <taxon>Aphidini</taxon>
        <taxon>Aphis</taxon>
        <taxon>Aphis</taxon>
    </lineage>
</organism>
<evidence type="ECO:0000313" key="3">
    <source>
        <dbReference type="Proteomes" id="UP000478052"/>
    </source>
</evidence>
<dbReference type="InterPro" id="IPR000421">
    <property type="entry name" value="FA58C"/>
</dbReference>
<accession>A0A6G0ZAV2</accession>
<keyword evidence="3" id="KW-1185">Reference proteome</keyword>
<dbReference type="Proteomes" id="UP000478052">
    <property type="component" value="Unassembled WGS sequence"/>
</dbReference>
<dbReference type="EMBL" id="VUJU01000903">
    <property type="protein sequence ID" value="KAF0767749.1"/>
    <property type="molecule type" value="Genomic_DNA"/>
</dbReference>